<protein>
    <submittedName>
        <fullName evidence="1">Uncharacterized protein</fullName>
    </submittedName>
</protein>
<dbReference type="EMBL" id="CP053697">
    <property type="protein sequence ID" value="QKE62475.1"/>
    <property type="molecule type" value="Genomic_DNA"/>
</dbReference>
<evidence type="ECO:0000313" key="1">
    <source>
        <dbReference type="EMBL" id="QKE62475.1"/>
    </source>
</evidence>
<accession>A0A6M8FZ74</accession>
<gene>
    <name evidence="1" type="ORF">HNE05_03575</name>
</gene>
<dbReference type="AlphaFoldDB" id="A0A6M8FZ74"/>
<reference evidence="1" key="1">
    <citation type="submission" date="2020-07" db="EMBL/GenBank/DDBJ databases">
        <title>Nitrate ammonifying Pseudomonas campi sp. nov. isolated from German agricultural grassland.</title>
        <authorList>
            <person name="Timsy T."/>
            <person name="Ulrich A."/>
            <person name="Spanner T."/>
            <person name="Foesel B."/>
            <person name="Kolb S."/>
            <person name="Horn M.A."/>
            <person name="Behrendt U."/>
        </authorList>
    </citation>
    <scope>NUCLEOTIDE SEQUENCE</scope>
    <source>
        <strain evidence="1">S1-A32-2</strain>
    </source>
</reference>
<name>A0A6M8FZ74_9GAMM</name>
<dbReference type="KEGG" id="pcam:HNE05_03575"/>
<sequence length="107" mass="11969">MPVIEWKQPWRAIQFAAEIPGVQNQFEQEITKAHPLFGKGGRVIGRRIDCDDVVVILSNGSYVNVHLVWGSGPGAFPDKWPAWFSYGSIESFIEAMKGDALEYGEET</sequence>
<organism evidence="1 2">
    <name type="scientific">Aquipseudomonas campi</name>
    <dbReference type="NCBI Taxonomy" id="2731681"/>
    <lineage>
        <taxon>Bacteria</taxon>
        <taxon>Pseudomonadati</taxon>
        <taxon>Pseudomonadota</taxon>
        <taxon>Gammaproteobacteria</taxon>
        <taxon>Pseudomonadales</taxon>
        <taxon>Pseudomonadaceae</taxon>
        <taxon>Aquipseudomonas</taxon>
    </lineage>
</organism>
<dbReference type="RefSeq" id="WP_173204305.1">
    <property type="nucleotide sequence ID" value="NZ_CP053697.2"/>
</dbReference>
<evidence type="ECO:0000313" key="2">
    <source>
        <dbReference type="Proteomes" id="UP000501379"/>
    </source>
</evidence>
<keyword evidence="2" id="KW-1185">Reference proteome</keyword>
<proteinExistence type="predicted"/>
<dbReference type="Proteomes" id="UP000501379">
    <property type="component" value="Chromosome"/>
</dbReference>